<evidence type="ECO:0000313" key="1">
    <source>
        <dbReference type="EMBL" id="QHT36088.1"/>
    </source>
</evidence>
<name>A0A6C0F3H2_9ZZZZ</name>
<protein>
    <submittedName>
        <fullName evidence="1">Uncharacterized protein</fullName>
    </submittedName>
</protein>
<sequence length="171" mass="19783">MSSNQFRDHCASERSNIINQRMYARNVPSQILQPYLSVTPAQTKFSVLPVVDPRKVIRTPMEQMPTYNPEQIFNPGNATAPWSGYAANVNKESELKNQIYALQKCSQATYVPSPNSDLYQYKFQSTQEQQPFPDLFKEEMWQPFNPNQKDLGYGLFNNCTRQQMKNLTDTN</sequence>
<dbReference type="AlphaFoldDB" id="A0A6C0F3H2"/>
<organism evidence="1">
    <name type="scientific">viral metagenome</name>
    <dbReference type="NCBI Taxonomy" id="1070528"/>
    <lineage>
        <taxon>unclassified sequences</taxon>
        <taxon>metagenomes</taxon>
        <taxon>organismal metagenomes</taxon>
    </lineage>
</organism>
<dbReference type="EMBL" id="MN739030">
    <property type="protein sequence ID" value="QHT36088.1"/>
    <property type="molecule type" value="Genomic_DNA"/>
</dbReference>
<accession>A0A6C0F3H2</accession>
<proteinExistence type="predicted"/>
<reference evidence="1" key="1">
    <citation type="journal article" date="2020" name="Nature">
        <title>Giant virus diversity and host interactions through global metagenomics.</title>
        <authorList>
            <person name="Schulz F."/>
            <person name="Roux S."/>
            <person name="Paez-Espino D."/>
            <person name="Jungbluth S."/>
            <person name="Walsh D.A."/>
            <person name="Denef V.J."/>
            <person name="McMahon K.D."/>
            <person name="Konstantinidis K.T."/>
            <person name="Eloe-Fadrosh E.A."/>
            <person name="Kyrpides N.C."/>
            <person name="Woyke T."/>
        </authorList>
    </citation>
    <scope>NUCLEOTIDE SEQUENCE</scope>
    <source>
        <strain evidence="1">GVMAG-M-3300009182-46</strain>
    </source>
</reference>